<dbReference type="PANTHER" id="PTHR47053">
    <property type="entry name" value="MUREIN DD-ENDOPEPTIDASE MEPH-RELATED"/>
    <property type="match status" value="1"/>
</dbReference>
<reference evidence="7 8" key="1">
    <citation type="submission" date="2020-02" db="EMBL/GenBank/DDBJ databases">
        <title>Bacillus aquiflavi sp. nov., isolated from yellow water of strong flavor Chinese baijiu in Yibin region of China.</title>
        <authorList>
            <person name="Xie J."/>
        </authorList>
    </citation>
    <scope>NUCLEOTIDE SEQUENCE [LARGE SCALE GENOMIC DNA]</scope>
    <source>
        <strain evidence="7 8">SA4</strain>
    </source>
</reference>
<keyword evidence="4" id="KW-0788">Thiol protease</keyword>
<keyword evidence="5" id="KW-0732">Signal</keyword>
<feature type="signal peptide" evidence="5">
    <location>
        <begin position="1"/>
        <end position="26"/>
    </location>
</feature>
<comment type="similarity">
    <text evidence="1">Belongs to the peptidase C40 family.</text>
</comment>
<evidence type="ECO:0000256" key="3">
    <source>
        <dbReference type="ARBA" id="ARBA00022801"/>
    </source>
</evidence>
<dbReference type="Pfam" id="PF00877">
    <property type="entry name" value="NLPC_P60"/>
    <property type="match status" value="1"/>
</dbReference>
<dbReference type="Gene3D" id="3.90.1720.10">
    <property type="entry name" value="endopeptidase domain like (from Nostoc punctiforme)"/>
    <property type="match status" value="1"/>
</dbReference>
<dbReference type="PANTHER" id="PTHR47053:SF4">
    <property type="entry name" value="ENDOPEPTIDASE LYTE-RELATED"/>
    <property type="match status" value="1"/>
</dbReference>
<evidence type="ECO:0000256" key="2">
    <source>
        <dbReference type="ARBA" id="ARBA00022670"/>
    </source>
</evidence>
<proteinExistence type="inferred from homology"/>
<evidence type="ECO:0000256" key="4">
    <source>
        <dbReference type="ARBA" id="ARBA00022807"/>
    </source>
</evidence>
<accession>A0A6M0QA60</accession>
<sequence>MRKILMLLIMTLTVFTITIQPDSASAAKKNNNPTQLVKVGKSLVGTPYRFGGTTKKGFDCSGFIGYVFKSNGKTSPRTAADMWKAGKKVNKPAIGDLVFFQTYKKGPSHVGIYIGNNKFVHASSSKGVTVTSMSNSYFKKRYLGAKQL</sequence>
<protein>
    <submittedName>
        <fullName evidence="7">C40 family peptidase</fullName>
    </submittedName>
</protein>
<dbReference type="GO" id="GO:0006508">
    <property type="term" value="P:proteolysis"/>
    <property type="evidence" value="ECO:0007669"/>
    <property type="project" value="UniProtKB-KW"/>
</dbReference>
<evidence type="ECO:0000259" key="6">
    <source>
        <dbReference type="PROSITE" id="PS51935"/>
    </source>
</evidence>
<name>A0A6M0QA60_9BACI</name>
<organism evidence="7 8">
    <name type="scientific">Bacillus mesophilus</name>
    <dbReference type="NCBI Taxonomy" id="1808955"/>
    <lineage>
        <taxon>Bacteria</taxon>
        <taxon>Bacillati</taxon>
        <taxon>Bacillota</taxon>
        <taxon>Bacilli</taxon>
        <taxon>Bacillales</taxon>
        <taxon>Bacillaceae</taxon>
        <taxon>Bacillus</taxon>
    </lineage>
</organism>
<keyword evidence="2" id="KW-0645">Protease</keyword>
<feature type="chain" id="PRO_5026664221" evidence="5">
    <location>
        <begin position="27"/>
        <end position="148"/>
    </location>
</feature>
<evidence type="ECO:0000256" key="1">
    <source>
        <dbReference type="ARBA" id="ARBA00007074"/>
    </source>
</evidence>
<dbReference type="SUPFAM" id="SSF54001">
    <property type="entry name" value="Cysteine proteinases"/>
    <property type="match status" value="1"/>
</dbReference>
<dbReference type="Proteomes" id="UP000481043">
    <property type="component" value="Unassembled WGS sequence"/>
</dbReference>
<gene>
    <name evidence="7" type="ORF">G4D63_11800</name>
</gene>
<keyword evidence="8" id="KW-1185">Reference proteome</keyword>
<keyword evidence="3" id="KW-0378">Hydrolase</keyword>
<dbReference type="RefSeq" id="WP_163179854.1">
    <property type="nucleotide sequence ID" value="NZ_JAAIWM010000003.1"/>
</dbReference>
<dbReference type="InterPro" id="IPR000064">
    <property type="entry name" value="NLP_P60_dom"/>
</dbReference>
<dbReference type="PROSITE" id="PS51935">
    <property type="entry name" value="NLPC_P60"/>
    <property type="match status" value="1"/>
</dbReference>
<dbReference type="GO" id="GO:0008234">
    <property type="term" value="F:cysteine-type peptidase activity"/>
    <property type="evidence" value="ECO:0007669"/>
    <property type="project" value="UniProtKB-KW"/>
</dbReference>
<feature type="domain" description="NlpC/P60" evidence="6">
    <location>
        <begin position="30"/>
        <end position="148"/>
    </location>
</feature>
<dbReference type="InterPro" id="IPR038765">
    <property type="entry name" value="Papain-like_cys_pep_sf"/>
</dbReference>
<comment type="caution">
    <text evidence="7">The sequence shown here is derived from an EMBL/GenBank/DDBJ whole genome shotgun (WGS) entry which is preliminary data.</text>
</comment>
<evidence type="ECO:0000256" key="5">
    <source>
        <dbReference type="SAM" id="SignalP"/>
    </source>
</evidence>
<dbReference type="InterPro" id="IPR051202">
    <property type="entry name" value="Peptidase_C40"/>
</dbReference>
<dbReference type="AlphaFoldDB" id="A0A6M0QA60"/>
<evidence type="ECO:0000313" key="8">
    <source>
        <dbReference type="Proteomes" id="UP000481043"/>
    </source>
</evidence>
<evidence type="ECO:0000313" key="7">
    <source>
        <dbReference type="EMBL" id="NEY72410.1"/>
    </source>
</evidence>
<dbReference type="EMBL" id="JAAIWM010000003">
    <property type="protein sequence ID" value="NEY72410.1"/>
    <property type="molecule type" value="Genomic_DNA"/>
</dbReference>